<proteinExistence type="predicted"/>
<dbReference type="PANTHER" id="PTHR10272">
    <property type="entry name" value="PLATELET-ACTIVATING FACTOR ACETYLHYDROLASE"/>
    <property type="match status" value="1"/>
</dbReference>
<dbReference type="RefSeq" id="WP_209649624.1">
    <property type="nucleotide sequence ID" value="NZ_JAGGLL010000019.1"/>
</dbReference>
<keyword evidence="5" id="KW-1185">Reference proteome</keyword>
<evidence type="ECO:0000256" key="2">
    <source>
        <dbReference type="ARBA" id="ARBA00022963"/>
    </source>
</evidence>
<dbReference type="InterPro" id="IPR029058">
    <property type="entry name" value="AB_hydrolase_fold"/>
</dbReference>
<evidence type="ECO:0000256" key="3">
    <source>
        <dbReference type="ARBA" id="ARBA00023098"/>
    </source>
</evidence>
<dbReference type="SUPFAM" id="SSF53474">
    <property type="entry name" value="alpha/beta-Hydrolases"/>
    <property type="match status" value="1"/>
</dbReference>
<dbReference type="Proteomes" id="UP001519308">
    <property type="component" value="Unassembled WGS sequence"/>
</dbReference>
<dbReference type="EMBL" id="JAGGLL010000019">
    <property type="protein sequence ID" value="MBP2022741.1"/>
    <property type="molecule type" value="Genomic_DNA"/>
</dbReference>
<evidence type="ECO:0000313" key="4">
    <source>
        <dbReference type="EMBL" id="MBP2022741.1"/>
    </source>
</evidence>
<sequence>MRIGRMVKVLSDSNRKEVVSNSEEKRKIIISVFYPVDDNWNIDRQAFYIDLYNPQEQRFIDEWKNSGVDEGYIRSIETNIYTDAPMKKGNYSYPVVIYSPGFTCDRDSSIFTIKKLVEEGYIVITLGHIYETEFTVMPSGEIVEMSNELRDFNSPNMWRNLISIRKQDIIFLMDELNYINKEDEVFKSKLDISSIGVIGFSLGSQACFEAAADDSRIKAVALFEGCLHNTRVSERVAAGENSYTPHLLIKRHASSQKLRIDECHSWYEDMEDREEAEKRIKESIEQASIITKTQKDLYEYVKGYKSFVKLSHSEHMTFSDMPVLENREYEECLGGRLSIDRAHNIISEVTVRFFNEFLHGNTKEYENFINMETGYSELSVINADGEVI</sequence>
<comment type="caution">
    <text evidence="4">The sequence shown here is derived from an EMBL/GenBank/DDBJ whole genome shotgun (WGS) entry which is preliminary data.</text>
</comment>
<keyword evidence="2" id="KW-0442">Lipid degradation</keyword>
<dbReference type="Pfam" id="PF03403">
    <property type="entry name" value="PAF-AH_p_II"/>
    <property type="match status" value="1"/>
</dbReference>
<evidence type="ECO:0000256" key="1">
    <source>
        <dbReference type="ARBA" id="ARBA00022801"/>
    </source>
</evidence>
<gene>
    <name evidence="4" type="ORF">J2Z44_002564</name>
</gene>
<reference evidence="4 5" key="1">
    <citation type="submission" date="2021-03" db="EMBL/GenBank/DDBJ databases">
        <title>Genomic Encyclopedia of Type Strains, Phase IV (KMG-IV): sequencing the most valuable type-strain genomes for metagenomic binning, comparative biology and taxonomic classification.</title>
        <authorList>
            <person name="Goeker M."/>
        </authorList>
    </citation>
    <scope>NUCLEOTIDE SEQUENCE [LARGE SCALE GENOMIC DNA]</scope>
    <source>
        <strain evidence="4 5">DSM 28650</strain>
    </source>
</reference>
<protein>
    <submittedName>
        <fullName evidence="4">Dienelactone hydrolase</fullName>
    </submittedName>
</protein>
<keyword evidence="1 4" id="KW-0378">Hydrolase</keyword>
<accession>A0ABS4K6G4</accession>
<organism evidence="4 5">
    <name type="scientific">Clostridium punense</name>
    <dbReference type="NCBI Taxonomy" id="1054297"/>
    <lineage>
        <taxon>Bacteria</taxon>
        <taxon>Bacillati</taxon>
        <taxon>Bacillota</taxon>
        <taxon>Clostridia</taxon>
        <taxon>Eubacteriales</taxon>
        <taxon>Clostridiaceae</taxon>
        <taxon>Clostridium</taxon>
    </lineage>
</organism>
<name>A0ABS4K6G4_9CLOT</name>
<evidence type="ECO:0000313" key="5">
    <source>
        <dbReference type="Proteomes" id="UP001519308"/>
    </source>
</evidence>
<keyword evidence="3" id="KW-0443">Lipid metabolism</keyword>
<dbReference type="Gene3D" id="3.40.50.1820">
    <property type="entry name" value="alpha/beta hydrolase"/>
    <property type="match status" value="1"/>
</dbReference>
<dbReference type="GO" id="GO:0016787">
    <property type="term" value="F:hydrolase activity"/>
    <property type="evidence" value="ECO:0007669"/>
    <property type="project" value="UniProtKB-KW"/>
</dbReference>
<dbReference type="PANTHER" id="PTHR10272:SF0">
    <property type="entry name" value="PLATELET-ACTIVATING FACTOR ACETYLHYDROLASE"/>
    <property type="match status" value="1"/>
</dbReference>